<keyword evidence="4" id="KW-1185">Reference proteome</keyword>
<evidence type="ECO:0000259" key="2">
    <source>
        <dbReference type="Pfam" id="PF03781"/>
    </source>
</evidence>
<keyword evidence="1" id="KW-0732">Signal</keyword>
<dbReference type="Pfam" id="PF03781">
    <property type="entry name" value="FGE-sulfatase"/>
    <property type="match status" value="1"/>
</dbReference>
<proteinExistence type="predicted"/>
<feature type="signal peptide" evidence="1">
    <location>
        <begin position="1"/>
        <end position="28"/>
    </location>
</feature>
<reference evidence="3 4" key="1">
    <citation type="submission" date="2023-08" db="EMBL/GenBank/DDBJ databases">
        <title>Implementing the SeqCode for naming new Mesorhizobium species isolated from Vachellia karroo root nodules.</title>
        <authorList>
            <person name="Van Lill M."/>
        </authorList>
    </citation>
    <scope>NUCLEOTIDE SEQUENCE [LARGE SCALE GENOMIC DNA]</scope>
    <source>
        <strain evidence="3 4">VK22B</strain>
    </source>
</reference>
<dbReference type="InterPro" id="IPR051043">
    <property type="entry name" value="Sulfatase_Mod_Factor_Kinase"/>
</dbReference>
<name>A0ABU4Z1I8_9HYPH</name>
<dbReference type="RefSeq" id="WP_320227081.1">
    <property type="nucleotide sequence ID" value="NZ_JAVIJC010000015.1"/>
</dbReference>
<dbReference type="InterPro" id="IPR005532">
    <property type="entry name" value="SUMF_dom"/>
</dbReference>
<organism evidence="3 4">
    <name type="scientific">Mesorhizobium captivum</name>
    <dbReference type="NCBI Taxonomy" id="3072319"/>
    <lineage>
        <taxon>Bacteria</taxon>
        <taxon>Pseudomonadati</taxon>
        <taxon>Pseudomonadota</taxon>
        <taxon>Alphaproteobacteria</taxon>
        <taxon>Hyphomicrobiales</taxon>
        <taxon>Phyllobacteriaceae</taxon>
        <taxon>Mesorhizobium</taxon>
    </lineage>
</organism>
<dbReference type="SUPFAM" id="SSF56436">
    <property type="entry name" value="C-type lectin-like"/>
    <property type="match status" value="1"/>
</dbReference>
<evidence type="ECO:0000313" key="4">
    <source>
        <dbReference type="Proteomes" id="UP001271249"/>
    </source>
</evidence>
<gene>
    <name evidence="3" type="ORF">RFN29_16170</name>
</gene>
<comment type="caution">
    <text evidence="3">The sequence shown here is derived from an EMBL/GenBank/DDBJ whole genome shotgun (WGS) entry which is preliminary data.</text>
</comment>
<dbReference type="InterPro" id="IPR016187">
    <property type="entry name" value="CTDL_fold"/>
</dbReference>
<evidence type="ECO:0000313" key="3">
    <source>
        <dbReference type="EMBL" id="MDX8493107.1"/>
    </source>
</evidence>
<dbReference type="InterPro" id="IPR042095">
    <property type="entry name" value="SUMF_sf"/>
</dbReference>
<dbReference type="PANTHER" id="PTHR23150">
    <property type="entry name" value="SULFATASE MODIFYING FACTOR 1, 2"/>
    <property type="match status" value="1"/>
</dbReference>
<feature type="chain" id="PRO_5047062979" evidence="1">
    <location>
        <begin position="29"/>
        <end position="257"/>
    </location>
</feature>
<evidence type="ECO:0000256" key="1">
    <source>
        <dbReference type="SAM" id="SignalP"/>
    </source>
</evidence>
<dbReference type="Proteomes" id="UP001271249">
    <property type="component" value="Unassembled WGS sequence"/>
</dbReference>
<dbReference type="EMBL" id="JAVIJC010000015">
    <property type="protein sequence ID" value="MDX8493107.1"/>
    <property type="molecule type" value="Genomic_DNA"/>
</dbReference>
<sequence length="257" mass="28067">MIARVRDVSISRKLLAVAALIWAGAAAADDDVIADNPLVEIPGGPFVFGNDTGNENEQPEHIVKGRAFAMNQTEITNVQYRRFVAATGHRAAFYDRHPVLGLPDHPVVGVSFADAEAFCAHYGLTLPSEQEYERAARGPQGARFPWGDAPVDAARANYGRDACCDGDDITAPARSFPLGASREGLLNLVGNVWEWTRDFYVPYNGQASPEIVGKYRVLRGGAWNSDPTRLSTTYRLAYDPDFRFAANGGFRCVRSSD</sequence>
<dbReference type="Gene3D" id="3.90.1580.10">
    <property type="entry name" value="paralog of FGE (formylglycine-generating enzyme)"/>
    <property type="match status" value="1"/>
</dbReference>
<protein>
    <submittedName>
        <fullName evidence="3">SUMF1/EgtB/PvdO family nonheme iron enzyme</fullName>
    </submittedName>
</protein>
<feature type="domain" description="Sulfatase-modifying factor enzyme-like" evidence="2">
    <location>
        <begin position="38"/>
        <end position="254"/>
    </location>
</feature>
<dbReference type="PANTHER" id="PTHR23150:SF19">
    <property type="entry name" value="FORMYLGLYCINE-GENERATING ENZYME"/>
    <property type="match status" value="1"/>
</dbReference>
<accession>A0ABU4Z1I8</accession>